<proteinExistence type="predicted"/>
<dbReference type="GeneID" id="26838933"/>
<evidence type="ECO:0000313" key="2">
    <source>
        <dbReference type="EMBL" id="KSA02274.1"/>
    </source>
</evidence>
<organism evidence="2 3">
    <name type="scientific">Debaryomyces fabryi</name>
    <dbReference type="NCBI Taxonomy" id="58627"/>
    <lineage>
        <taxon>Eukaryota</taxon>
        <taxon>Fungi</taxon>
        <taxon>Dikarya</taxon>
        <taxon>Ascomycota</taxon>
        <taxon>Saccharomycotina</taxon>
        <taxon>Pichiomycetes</taxon>
        <taxon>Debaryomycetaceae</taxon>
        <taxon>Debaryomyces</taxon>
    </lineage>
</organism>
<keyword evidence="1" id="KW-1133">Transmembrane helix</keyword>
<evidence type="ECO:0000256" key="1">
    <source>
        <dbReference type="SAM" id="Phobius"/>
    </source>
</evidence>
<dbReference type="RefSeq" id="XP_015468376.1">
    <property type="nucleotide sequence ID" value="XM_015610754.1"/>
</dbReference>
<dbReference type="OrthoDB" id="4010679at2759"/>
<protein>
    <recommendedName>
        <fullName evidence="4">Seipin</fullName>
    </recommendedName>
</protein>
<name>A0A0V1Q1E8_9ASCO</name>
<feature type="transmembrane region" description="Helical" evidence="1">
    <location>
        <begin position="220"/>
        <end position="249"/>
    </location>
</feature>
<feature type="transmembrane region" description="Helical" evidence="1">
    <location>
        <begin position="15"/>
        <end position="41"/>
    </location>
</feature>
<dbReference type="Proteomes" id="UP000054251">
    <property type="component" value="Unassembled WGS sequence"/>
</dbReference>
<dbReference type="EMBL" id="LMYN01000030">
    <property type="protein sequence ID" value="KSA02274.1"/>
    <property type="molecule type" value="Genomic_DNA"/>
</dbReference>
<accession>A0A0V1Q1E8</accession>
<evidence type="ECO:0000313" key="3">
    <source>
        <dbReference type="Proteomes" id="UP000054251"/>
    </source>
</evidence>
<keyword evidence="1" id="KW-0472">Membrane</keyword>
<keyword evidence="3" id="KW-1185">Reference proteome</keyword>
<gene>
    <name evidence="2" type="ORF">AC631_01924</name>
</gene>
<dbReference type="AlphaFoldDB" id="A0A0V1Q1E8"/>
<evidence type="ECO:0008006" key="4">
    <source>
        <dbReference type="Google" id="ProtNLM"/>
    </source>
</evidence>
<sequence length="262" mass="30421">MKLTFTIPLAITRQWLYILTLLISIFGVLLPISIIAYLNFYKVLIPKPITRIPLKFDPFSSKEVGMKSLFYLNNINEVLKEDPAIKYEISLSLNIVCNRKNYDDIYNINSAFVIGDKSVSNNSFLLNCDTRYIYNENNWFVPYRLRFWVPPLLTNIDKLINIKSPLTIITGELLLQLISEGDNTRNALVHLDKRLIVDNSNSFLELAIQWDGMRYYMLNYYFTSLFIGVLIFWIPSSFVCLASSMIVLLKSTGGKEELRKRE</sequence>
<reference evidence="2 3" key="1">
    <citation type="submission" date="2015-11" db="EMBL/GenBank/DDBJ databases">
        <title>The genome of Debaryomyces fabryi.</title>
        <authorList>
            <person name="Tafer H."/>
            <person name="Lopandic K."/>
        </authorList>
    </citation>
    <scope>NUCLEOTIDE SEQUENCE [LARGE SCALE GENOMIC DNA]</scope>
    <source>
        <strain evidence="2 3">CBS 789</strain>
    </source>
</reference>
<keyword evidence="1" id="KW-0812">Transmembrane</keyword>
<comment type="caution">
    <text evidence="2">The sequence shown here is derived from an EMBL/GenBank/DDBJ whole genome shotgun (WGS) entry which is preliminary data.</text>
</comment>